<dbReference type="InterPro" id="IPR017429">
    <property type="entry name" value="Suppressor_of_fused_bac"/>
</dbReference>
<dbReference type="InterPro" id="IPR037181">
    <property type="entry name" value="SUFU_N"/>
</dbReference>
<dbReference type="EMBL" id="JAUTAS010000001">
    <property type="protein sequence ID" value="MDQ1109669.1"/>
    <property type="molecule type" value="Genomic_DNA"/>
</dbReference>
<protein>
    <submittedName>
        <fullName evidence="2">Suppressor of fused-like protein</fullName>
    </submittedName>
</protein>
<dbReference type="InterPro" id="IPR007768">
    <property type="entry name" value="Suppressor_of_fused"/>
</dbReference>
<dbReference type="InterPro" id="IPR020941">
    <property type="entry name" value="SUFU-like_domain"/>
</dbReference>
<comment type="caution">
    <text evidence="2">The sequence shown here is derived from an EMBL/GenBank/DDBJ whole genome shotgun (WGS) entry which is preliminary data.</text>
</comment>
<dbReference type="PANTHER" id="PTHR10928:SF2">
    <property type="entry name" value="SUPPRESSOR OF FUSED HOMOLOG"/>
    <property type="match status" value="1"/>
</dbReference>
<organism evidence="2 3">
    <name type="scientific">Stenotrophomonas rhizophila</name>
    <dbReference type="NCBI Taxonomy" id="216778"/>
    <lineage>
        <taxon>Bacteria</taxon>
        <taxon>Pseudomonadati</taxon>
        <taxon>Pseudomonadota</taxon>
        <taxon>Gammaproteobacteria</taxon>
        <taxon>Lysobacterales</taxon>
        <taxon>Lysobacteraceae</taxon>
        <taxon>Stenotrophomonas</taxon>
    </lineage>
</organism>
<accession>A0AAP5EA68</accession>
<proteinExistence type="predicted"/>
<dbReference type="AlphaFoldDB" id="A0AAP5EA68"/>
<gene>
    <name evidence="2" type="ORF">QE424_002828</name>
</gene>
<evidence type="ECO:0000313" key="3">
    <source>
        <dbReference type="Proteomes" id="UP001226084"/>
    </source>
</evidence>
<feature type="domain" description="Suppressor of fused-like" evidence="1">
    <location>
        <begin position="50"/>
        <end position="213"/>
    </location>
</feature>
<evidence type="ECO:0000313" key="2">
    <source>
        <dbReference type="EMBL" id="MDQ1109669.1"/>
    </source>
</evidence>
<dbReference type="PIRSF" id="PIRSF038192">
    <property type="entry name" value="Txn_reg_BtrU_prd"/>
    <property type="match status" value="1"/>
</dbReference>
<evidence type="ECO:0000259" key="1">
    <source>
        <dbReference type="Pfam" id="PF05076"/>
    </source>
</evidence>
<dbReference type="Proteomes" id="UP001226084">
    <property type="component" value="Unassembled WGS sequence"/>
</dbReference>
<dbReference type="RefSeq" id="WP_307107407.1">
    <property type="nucleotide sequence ID" value="NZ_JABEXP010000002.1"/>
</dbReference>
<sequence>MDEQHIDNSLDTGNDDGTPGWDAINAALAALYPGQEPRHYGTALPYTLGGRDPLDGISVYRAELPRPHWHYVTYGFSELYDKQSDDADSSGFGFELTFRLAIDSGDDTPPAWPMNLLQNLARYVFGSGNVFEAGHHMNANGPIALDTDTCLRHLAFMPDPQLPARATPNGELAFLQVIGLSDDEMAAIKRWSTDGVLQALAPRMPLWITDLHRASLLDDPALVRQLQEGSERDGSSTAVLFVETLAWREEGNQVVLVLGAGQVPNVLELLPLRLRHGNPLTIVSREHEWLFAPGDRDAVAKDGEGMRCTLTAQGLDALEQQVQAGRGRYPVPGTALVVEVVPTALRDAQGNVVREIG</sequence>
<dbReference type="PANTHER" id="PTHR10928">
    <property type="entry name" value="SUPPRESSOR OF FUSED"/>
    <property type="match status" value="1"/>
</dbReference>
<dbReference type="SUPFAM" id="SSF103359">
    <property type="entry name" value="Suppressor of Fused, N-terminal domain"/>
    <property type="match status" value="1"/>
</dbReference>
<name>A0AAP5EA68_9GAMM</name>
<dbReference type="Pfam" id="PF05076">
    <property type="entry name" value="SUFU"/>
    <property type="match status" value="1"/>
</dbReference>
<reference evidence="2" key="1">
    <citation type="submission" date="2023-07" db="EMBL/GenBank/DDBJ databases">
        <title>Functional and genomic diversity of the sorghum phyllosphere microbiome.</title>
        <authorList>
            <person name="Shade A."/>
        </authorList>
    </citation>
    <scope>NUCLEOTIDE SEQUENCE</scope>
    <source>
        <strain evidence="2">SORGH_AS_0457</strain>
    </source>
</reference>
<dbReference type="GO" id="GO:0005737">
    <property type="term" value="C:cytoplasm"/>
    <property type="evidence" value="ECO:0007669"/>
    <property type="project" value="TreeGrafter"/>
</dbReference>